<evidence type="ECO:0000256" key="1">
    <source>
        <dbReference type="ARBA" id="ARBA00002591"/>
    </source>
</evidence>
<dbReference type="GO" id="GO:0009427">
    <property type="term" value="C:bacterial-type flagellum basal body, distal rod, L ring"/>
    <property type="evidence" value="ECO:0007669"/>
    <property type="project" value="InterPro"/>
</dbReference>
<comment type="function">
    <text evidence="1 9">Assembles around the rod to form the L-ring and probably protects the motor/basal body from shearing forces during rotation.</text>
</comment>
<evidence type="ECO:0000256" key="7">
    <source>
        <dbReference type="ARBA" id="ARBA00023143"/>
    </source>
</evidence>
<keyword evidence="7 9" id="KW-0975">Bacterial flagellum</keyword>
<sequence length="219" mass="22703">MKSMLKLATIAGVLSVTACTTVPDSIVTGPKTARPQPASYAPPTSGAIFQSAVYRPLLEDRRARLVGDTITIVINEKTSAGKSAGSSASKTGAVASPAPTIFGTTIKELSATGSSSSKFEDKGATSSSNTFTGTIGVTVVEVLPNGNLVVSGEKQVALDKGVEYVRFSGTVSPDNIQTGNTVSSTLVADAKVEYRTNTRVDMADFMSSLGRFFFSVSPF</sequence>
<comment type="subunit">
    <text evidence="4 9">The basal body constitutes a major portion of the flagellar organelle and consists of four rings (L,P,S, and M) mounted on a central rod.</text>
</comment>
<keyword evidence="8 9" id="KW-0998">Cell outer membrane</keyword>
<dbReference type="PRINTS" id="PR01008">
    <property type="entry name" value="FLGLRINGFLGH"/>
</dbReference>
<evidence type="ECO:0000313" key="11">
    <source>
        <dbReference type="EMBL" id="OWY36489.1"/>
    </source>
</evidence>
<protein>
    <recommendedName>
        <fullName evidence="9">Flagellar L-ring protein</fullName>
    </recommendedName>
    <alternativeName>
        <fullName evidence="9">Basal body L-ring protein</fullName>
    </alternativeName>
</protein>
<evidence type="ECO:0000256" key="6">
    <source>
        <dbReference type="ARBA" id="ARBA00023136"/>
    </source>
</evidence>
<comment type="caution">
    <text evidence="11">The sequence shown here is derived from an EMBL/GenBank/DDBJ whole genome shotgun (WGS) entry which is preliminary data.</text>
</comment>
<name>A0A225SZ10_9BURK</name>
<evidence type="ECO:0000256" key="2">
    <source>
        <dbReference type="ARBA" id="ARBA00004370"/>
    </source>
</evidence>
<evidence type="ECO:0000313" key="12">
    <source>
        <dbReference type="Proteomes" id="UP000214747"/>
    </source>
</evidence>
<dbReference type="EMBL" id="NJGV01000002">
    <property type="protein sequence ID" value="OWY36489.1"/>
    <property type="molecule type" value="Genomic_DNA"/>
</dbReference>
<reference evidence="11 12" key="1">
    <citation type="journal article" date="2010" name="Int. J. Syst. Evol. Microbiol.">
        <title>Reclassification of Herbaspirillum putei as a later heterotypic synonym of Herbaspirillum huttiense, with the description of H. huttiense subsp. huttiense subsp. nov. and H. huttiense subsp. putei subsp. nov., comb. nov., and description of Herbaspirillum aquaticum sp. nov.</title>
        <authorList>
            <person name="Dobritsa A.P."/>
            <person name="Reddy M.C."/>
            <person name="Samadpour M."/>
        </authorList>
    </citation>
    <scope>NUCLEOTIDE SEQUENCE [LARGE SCALE GENOMIC DNA]</scope>
    <source>
        <strain evidence="11 12">IEH 4430</strain>
    </source>
</reference>
<keyword evidence="5 9" id="KW-0732">Signal</keyword>
<evidence type="ECO:0000256" key="9">
    <source>
        <dbReference type="HAMAP-Rule" id="MF_00415"/>
    </source>
</evidence>
<comment type="subcellular location">
    <subcellularLocation>
        <location evidence="9">Cell outer membrane</location>
        <topology evidence="9">Lipid-anchor</topology>
    </subcellularLocation>
    <subcellularLocation>
        <location evidence="9">Bacterial flagellum basal body</location>
    </subcellularLocation>
    <subcellularLocation>
        <location evidence="2">Membrane</location>
    </subcellularLocation>
</comment>
<dbReference type="Proteomes" id="UP000214747">
    <property type="component" value="Unassembled WGS sequence"/>
</dbReference>
<keyword evidence="11" id="KW-0969">Cilium</keyword>
<organism evidence="11 12">
    <name type="scientific">Herbaspirillum aquaticum</name>
    <dbReference type="NCBI Taxonomy" id="568783"/>
    <lineage>
        <taxon>Bacteria</taxon>
        <taxon>Pseudomonadati</taxon>
        <taxon>Pseudomonadota</taxon>
        <taxon>Betaproteobacteria</taxon>
        <taxon>Burkholderiales</taxon>
        <taxon>Oxalobacteraceae</taxon>
        <taxon>Herbaspirillum</taxon>
    </lineage>
</organism>
<keyword evidence="11" id="KW-0282">Flagellum</keyword>
<dbReference type="GO" id="GO:0009279">
    <property type="term" value="C:cell outer membrane"/>
    <property type="evidence" value="ECO:0007669"/>
    <property type="project" value="UniProtKB-SubCell"/>
</dbReference>
<dbReference type="PANTHER" id="PTHR34933:SF3">
    <property type="entry name" value="FLAGELLAR L-RING PROTEIN"/>
    <property type="match status" value="1"/>
</dbReference>
<feature type="chain" id="PRO_5013302303" description="Flagellar L-ring protein" evidence="10">
    <location>
        <begin position="19"/>
        <end position="219"/>
    </location>
</feature>
<dbReference type="Pfam" id="PF02107">
    <property type="entry name" value="FlgH"/>
    <property type="match status" value="1"/>
</dbReference>
<dbReference type="GO" id="GO:0071973">
    <property type="term" value="P:bacterial-type flagellum-dependent cell motility"/>
    <property type="evidence" value="ECO:0007669"/>
    <property type="project" value="InterPro"/>
</dbReference>
<comment type="similarity">
    <text evidence="3 9">Belongs to the FlgH family.</text>
</comment>
<keyword evidence="9" id="KW-0449">Lipoprotein</keyword>
<keyword evidence="6 9" id="KW-0472">Membrane</keyword>
<keyword evidence="11" id="KW-0966">Cell projection</keyword>
<dbReference type="RefSeq" id="WP_088754021.1">
    <property type="nucleotide sequence ID" value="NZ_JARJFG010000032.1"/>
</dbReference>
<dbReference type="PROSITE" id="PS51257">
    <property type="entry name" value="PROKAR_LIPOPROTEIN"/>
    <property type="match status" value="1"/>
</dbReference>
<dbReference type="HAMAP" id="MF_00415">
    <property type="entry name" value="FlgH"/>
    <property type="match status" value="1"/>
</dbReference>
<evidence type="ECO:0000256" key="5">
    <source>
        <dbReference type="ARBA" id="ARBA00022729"/>
    </source>
</evidence>
<evidence type="ECO:0000256" key="10">
    <source>
        <dbReference type="SAM" id="SignalP"/>
    </source>
</evidence>
<evidence type="ECO:0000256" key="3">
    <source>
        <dbReference type="ARBA" id="ARBA00006929"/>
    </source>
</evidence>
<dbReference type="GO" id="GO:0003774">
    <property type="term" value="F:cytoskeletal motor activity"/>
    <property type="evidence" value="ECO:0007669"/>
    <property type="project" value="InterPro"/>
</dbReference>
<dbReference type="PANTHER" id="PTHR34933">
    <property type="entry name" value="FLAGELLAR L-RING PROTEIN"/>
    <property type="match status" value="1"/>
</dbReference>
<dbReference type="InterPro" id="IPR000527">
    <property type="entry name" value="Flag_Lring"/>
</dbReference>
<feature type="signal peptide" evidence="10">
    <location>
        <begin position="1"/>
        <end position="18"/>
    </location>
</feature>
<evidence type="ECO:0000256" key="8">
    <source>
        <dbReference type="ARBA" id="ARBA00023237"/>
    </source>
</evidence>
<accession>A0A225SZ10</accession>
<dbReference type="AlphaFoldDB" id="A0A225SZ10"/>
<evidence type="ECO:0000256" key="4">
    <source>
        <dbReference type="ARBA" id="ARBA00011439"/>
    </source>
</evidence>
<gene>
    <name evidence="9" type="primary">flgH</name>
    <name evidence="11" type="ORF">CEJ45_03000</name>
</gene>
<proteinExistence type="inferred from homology"/>
<keyword evidence="12" id="KW-1185">Reference proteome</keyword>